<dbReference type="AlphaFoldDB" id="A0A699T2A2"/>
<name>A0A699T2A2_TANCI</name>
<feature type="region of interest" description="Disordered" evidence="1">
    <location>
        <begin position="1"/>
        <end position="22"/>
    </location>
</feature>
<sequence length="97" mass="11051">MIKKNGDEEMTDADHNVSQEKSYEQVIEDAHVTLTSLQKTKSSKQSSSISSDFASKFLILDNVPLVVNDVASMMSFKNRQEESKHPLFSLCLRRQSW</sequence>
<evidence type="ECO:0000313" key="2">
    <source>
        <dbReference type="EMBL" id="GFD04605.1"/>
    </source>
</evidence>
<organism evidence="2">
    <name type="scientific">Tanacetum cinerariifolium</name>
    <name type="common">Dalmatian daisy</name>
    <name type="synonym">Chrysanthemum cinerariifolium</name>
    <dbReference type="NCBI Taxonomy" id="118510"/>
    <lineage>
        <taxon>Eukaryota</taxon>
        <taxon>Viridiplantae</taxon>
        <taxon>Streptophyta</taxon>
        <taxon>Embryophyta</taxon>
        <taxon>Tracheophyta</taxon>
        <taxon>Spermatophyta</taxon>
        <taxon>Magnoliopsida</taxon>
        <taxon>eudicotyledons</taxon>
        <taxon>Gunneridae</taxon>
        <taxon>Pentapetalae</taxon>
        <taxon>asterids</taxon>
        <taxon>campanulids</taxon>
        <taxon>Asterales</taxon>
        <taxon>Asteraceae</taxon>
        <taxon>Asteroideae</taxon>
        <taxon>Anthemideae</taxon>
        <taxon>Anthemidinae</taxon>
        <taxon>Tanacetum</taxon>
    </lineage>
</organism>
<gene>
    <name evidence="2" type="ORF">Tci_876574</name>
</gene>
<feature type="non-terminal residue" evidence="2">
    <location>
        <position position="97"/>
    </location>
</feature>
<accession>A0A699T2A2</accession>
<evidence type="ECO:0000256" key="1">
    <source>
        <dbReference type="SAM" id="MobiDB-lite"/>
    </source>
</evidence>
<comment type="caution">
    <text evidence="2">The sequence shown here is derived from an EMBL/GenBank/DDBJ whole genome shotgun (WGS) entry which is preliminary data.</text>
</comment>
<proteinExistence type="predicted"/>
<reference evidence="2" key="1">
    <citation type="journal article" date="2019" name="Sci. Rep.">
        <title>Draft genome of Tanacetum cinerariifolium, the natural source of mosquito coil.</title>
        <authorList>
            <person name="Yamashiro T."/>
            <person name="Shiraishi A."/>
            <person name="Satake H."/>
            <person name="Nakayama K."/>
        </authorList>
    </citation>
    <scope>NUCLEOTIDE SEQUENCE</scope>
</reference>
<dbReference type="EMBL" id="BKCJ011212904">
    <property type="protein sequence ID" value="GFD04605.1"/>
    <property type="molecule type" value="Genomic_DNA"/>
</dbReference>
<protein>
    <submittedName>
        <fullName evidence="2">Uncharacterized protein</fullName>
    </submittedName>
</protein>